<gene>
    <name evidence="11" type="primary">miaB</name>
    <name evidence="15" type="ordered locus">Desti_3841</name>
</gene>
<dbReference type="Gene3D" id="3.40.50.12160">
    <property type="entry name" value="Methylthiotransferase, N-terminal domain"/>
    <property type="match status" value="1"/>
</dbReference>
<dbReference type="SFLD" id="SFLDG01061">
    <property type="entry name" value="methylthiotransferase"/>
    <property type="match status" value="1"/>
</dbReference>
<dbReference type="GO" id="GO:0005829">
    <property type="term" value="C:cytosol"/>
    <property type="evidence" value="ECO:0007669"/>
    <property type="project" value="TreeGrafter"/>
</dbReference>
<organism evidence="15 16">
    <name type="scientific">Desulfomonile tiedjei (strain ATCC 49306 / DSM 6799 / DCB-1)</name>
    <dbReference type="NCBI Taxonomy" id="706587"/>
    <lineage>
        <taxon>Bacteria</taxon>
        <taxon>Pseudomonadati</taxon>
        <taxon>Thermodesulfobacteriota</taxon>
        <taxon>Desulfomonilia</taxon>
        <taxon>Desulfomonilales</taxon>
        <taxon>Desulfomonilaceae</taxon>
        <taxon>Desulfomonile</taxon>
    </lineage>
</organism>
<dbReference type="PANTHER" id="PTHR43020:SF2">
    <property type="entry name" value="MITOCHONDRIAL TRNA METHYLTHIOTRANSFERASE CDK5RAP1"/>
    <property type="match status" value="1"/>
</dbReference>
<evidence type="ECO:0000259" key="12">
    <source>
        <dbReference type="PROSITE" id="PS50926"/>
    </source>
</evidence>
<evidence type="ECO:0000256" key="5">
    <source>
        <dbReference type="ARBA" id="ARBA00022691"/>
    </source>
</evidence>
<dbReference type="GO" id="GO:0051539">
    <property type="term" value="F:4 iron, 4 sulfur cluster binding"/>
    <property type="evidence" value="ECO:0007669"/>
    <property type="project" value="UniProtKB-UniRule"/>
</dbReference>
<dbReference type="PROSITE" id="PS51449">
    <property type="entry name" value="MTTASE_N"/>
    <property type="match status" value="1"/>
</dbReference>
<dbReference type="HAMAP" id="MF_01864">
    <property type="entry name" value="tRNA_metthiotr_MiaB"/>
    <property type="match status" value="1"/>
</dbReference>
<dbReference type="PANTHER" id="PTHR43020">
    <property type="entry name" value="CDK5 REGULATORY SUBUNIT-ASSOCIATED PROTEIN 1"/>
    <property type="match status" value="1"/>
</dbReference>
<dbReference type="InterPro" id="IPR002792">
    <property type="entry name" value="TRAM_dom"/>
</dbReference>
<dbReference type="NCBIfam" id="TIGR01574">
    <property type="entry name" value="miaB-methiolase"/>
    <property type="match status" value="1"/>
</dbReference>
<dbReference type="InterPro" id="IPR058240">
    <property type="entry name" value="rSAM_sf"/>
</dbReference>
<dbReference type="RefSeq" id="WP_014811609.1">
    <property type="nucleotide sequence ID" value="NC_018025.1"/>
</dbReference>
<dbReference type="InterPro" id="IPR038135">
    <property type="entry name" value="Methylthiotransferase_N_sf"/>
</dbReference>
<keyword evidence="16" id="KW-1185">Reference proteome</keyword>
<feature type="domain" description="MTTase N-terminal" evidence="13">
    <location>
        <begin position="4"/>
        <end position="120"/>
    </location>
</feature>
<comment type="catalytic activity">
    <reaction evidence="11">
        <text>N(6)-dimethylallyladenosine(37) in tRNA + (sulfur carrier)-SH + AH2 + 2 S-adenosyl-L-methionine = 2-methylsulfanyl-N(6)-dimethylallyladenosine(37) in tRNA + (sulfur carrier)-H + 5'-deoxyadenosine + L-methionine + A + S-adenosyl-L-homocysteine + 2 H(+)</text>
        <dbReference type="Rhea" id="RHEA:37067"/>
        <dbReference type="Rhea" id="RHEA-COMP:10375"/>
        <dbReference type="Rhea" id="RHEA-COMP:10376"/>
        <dbReference type="Rhea" id="RHEA-COMP:14737"/>
        <dbReference type="Rhea" id="RHEA-COMP:14739"/>
        <dbReference type="ChEBI" id="CHEBI:13193"/>
        <dbReference type="ChEBI" id="CHEBI:15378"/>
        <dbReference type="ChEBI" id="CHEBI:17319"/>
        <dbReference type="ChEBI" id="CHEBI:17499"/>
        <dbReference type="ChEBI" id="CHEBI:29917"/>
        <dbReference type="ChEBI" id="CHEBI:57844"/>
        <dbReference type="ChEBI" id="CHEBI:57856"/>
        <dbReference type="ChEBI" id="CHEBI:59789"/>
        <dbReference type="ChEBI" id="CHEBI:64428"/>
        <dbReference type="ChEBI" id="CHEBI:74415"/>
        <dbReference type="ChEBI" id="CHEBI:74417"/>
        <dbReference type="EC" id="2.8.4.3"/>
    </reaction>
</comment>
<evidence type="ECO:0000256" key="1">
    <source>
        <dbReference type="ARBA" id="ARBA00003234"/>
    </source>
</evidence>
<dbReference type="Gene3D" id="3.80.30.20">
    <property type="entry name" value="tm_1862 like domain"/>
    <property type="match status" value="1"/>
</dbReference>
<dbReference type="AlphaFoldDB" id="I4CA92"/>
<feature type="binding site" evidence="11">
    <location>
        <position position="163"/>
    </location>
    <ligand>
        <name>[4Fe-4S] cluster</name>
        <dbReference type="ChEBI" id="CHEBI:49883"/>
        <label>2</label>
        <note>4Fe-4S-S-AdoMet</note>
    </ligand>
</feature>
<evidence type="ECO:0000256" key="7">
    <source>
        <dbReference type="ARBA" id="ARBA00022723"/>
    </source>
</evidence>
<evidence type="ECO:0000259" key="13">
    <source>
        <dbReference type="PROSITE" id="PS51449"/>
    </source>
</evidence>
<dbReference type="STRING" id="706587.Desti_3841"/>
<sequence length="441" mass="49222">MTRRTYYIETYGCQMNEHDSEKMAAMLDKLGMSAASAPDTAEVLIINTCSIREKAEHKVYSALGKFKSLKTRKPDTAIIVAGCVAQQEKNKLLKKVPHLDAVLGTHHISELPRILDKIRAKKSRITSTDFVEDVQSLHMVAPLKGANPVCSFVTIMQGCSNFCTYCVVPFTRGPEQSRHMDEILEEVTRLAGTGIREITLLGQNVNAYGKDLARGYAFADLLRHLDGIPGLARIRFTTSHPRDFDDSIIAAMTNLETVCEHIHLPLQSGSDSVLSAMHRGYSFAEYLAKVDSLRDSIPHVAITTDMIVGFPGETEADFMKTLEALERIRFDQIFSFKYSARPSTAAQSMPDHIPESVKIERLSRVHELQDQITEQYHRSAEGSVEEILAEGIRPQSSQVFGRTRTNKIVNLEDPDLICPGELVRVRITEGLKHSLRAVRAV</sequence>
<evidence type="ECO:0000256" key="2">
    <source>
        <dbReference type="ARBA" id="ARBA00022485"/>
    </source>
</evidence>
<comment type="function">
    <text evidence="1 11">Catalyzes the methylthiolation of N6-(dimethylallyl)adenosine (i(6)A), leading to the formation of 2-methylthio-N6-(dimethylallyl)adenosine (ms(2)i(6)A) at position 37 in tRNAs that read codons beginning with uridine.</text>
</comment>
<protein>
    <recommendedName>
        <fullName evidence="10 11">tRNA-2-methylthio-N(6)-dimethylallyladenosine synthase</fullName>
        <ecNumber evidence="10 11">2.8.4.3</ecNumber>
    </recommendedName>
    <alternativeName>
        <fullName evidence="11">(Dimethylallyl)adenosine tRNA methylthiotransferase MiaB</fullName>
    </alternativeName>
    <alternativeName>
        <fullName evidence="11">tRNA-i(6)A37 methylthiotransferase</fullName>
    </alternativeName>
</protein>
<dbReference type="Proteomes" id="UP000006055">
    <property type="component" value="Chromosome"/>
</dbReference>
<evidence type="ECO:0000313" key="16">
    <source>
        <dbReference type="Proteomes" id="UP000006055"/>
    </source>
</evidence>
<dbReference type="Pfam" id="PF01938">
    <property type="entry name" value="TRAM"/>
    <property type="match status" value="1"/>
</dbReference>
<proteinExistence type="inferred from homology"/>
<dbReference type="PROSITE" id="PS51918">
    <property type="entry name" value="RADICAL_SAM"/>
    <property type="match status" value="1"/>
</dbReference>
<feature type="domain" description="TRAM" evidence="12">
    <location>
        <begin position="378"/>
        <end position="441"/>
    </location>
</feature>
<evidence type="ECO:0000256" key="10">
    <source>
        <dbReference type="ARBA" id="ARBA00033765"/>
    </source>
</evidence>
<evidence type="ECO:0000256" key="8">
    <source>
        <dbReference type="ARBA" id="ARBA00023004"/>
    </source>
</evidence>
<dbReference type="PROSITE" id="PS01278">
    <property type="entry name" value="MTTASE_RADICAL"/>
    <property type="match status" value="1"/>
</dbReference>
<comment type="subunit">
    <text evidence="11">Monomer.</text>
</comment>
<evidence type="ECO:0000256" key="9">
    <source>
        <dbReference type="ARBA" id="ARBA00023014"/>
    </source>
</evidence>
<dbReference type="FunFam" id="3.80.30.20:FF:000001">
    <property type="entry name" value="tRNA-2-methylthio-N(6)-dimethylallyladenosine synthase 2"/>
    <property type="match status" value="1"/>
</dbReference>
<evidence type="ECO:0000259" key="14">
    <source>
        <dbReference type="PROSITE" id="PS51918"/>
    </source>
</evidence>
<keyword evidence="7 11" id="KW-0479">Metal-binding</keyword>
<dbReference type="InterPro" id="IPR013848">
    <property type="entry name" value="Methylthiotransferase_N"/>
</dbReference>
<feature type="domain" description="Radical SAM core" evidence="14">
    <location>
        <begin position="145"/>
        <end position="375"/>
    </location>
</feature>
<dbReference type="InterPro" id="IPR020612">
    <property type="entry name" value="Methylthiotransferase_CS"/>
</dbReference>
<dbReference type="GO" id="GO:0035597">
    <property type="term" value="F:tRNA-2-methylthio-N(6)-dimethylallyladenosine(37) synthase activity"/>
    <property type="evidence" value="ECO:0007669"/>
    <property type="project" value="UniProtKB-EC"/>
</dbReference>
<feature type="binding site" evidence="11">
    <location>
        <position position="159"/>
    </location>
    <ligand>
        <name>[4Fe-4S] cluster</name>
        <dbReference type="ChEBI" id="CHEBI:49883"/>
        <label>2</label>
        <note>4Fe-4S-S-AdoMet</note>
    </ligand>
</feature>
<feature type="binding site" evidence="11">
    <location>
        <position position="13"/>
    </location>
    <ligand>
        <name>[4Fe-4S] cluster</name>
        <dbReference type="ChEBI" id="CHEBI:49883"/>
        <label>1</label>
    </ligand>
</feature>
<evidence type="ECO:0000313" key="15">
    <source>
        <dbReference type="EMBL" id="AFM26483.1"/>
    </source>
</evidence>
<dbReference type="SFLD" id="SFLDS00029">
    <property type="entry name" value="Radical_SAM"/>
    <property type="match status" value="1"/>
</dbReference>
<dbReference type="InterPro" id="IPR006638">
    <property type="entry name" value="Elp3/MiaA/NifB-like_rSAM"/>
</dbReference>
<keyword evidence="4 11" id="KW-0808">Transferase</keyword>
<dbReference type="CDD" id="cd01335">
    <property type="entry name" value="Radical_SAM"/>
    <property type="match status" value="1"/>
</dbReference>
<dbReference type="Pfam" id="PF00919">
    <property type="entry name" value="UPF0004"/>
    <property type="match status" value="1"/>
</dbReference>
<keyword evidence="5 11" id="KW-0949">S-adenosyl-L-methionine</keyword>
<keyword evidence="3 11" id="KW-0963">Cytoplasm</keyword>
<feature type="binding site" evidence="11">
    <location>
        <position position="83"/>
    </location>
    <ligand>
        <name>[4Fe-4S] cluster</name>
        <dbReference type="ChEBI" id="CHEBI:49883"/>
        <label>1</label>
    </ligand>
</feature>
<keyword evidence="8 11" id="KW-0408">Iron</keyword>
<keyword evidence="6 11" id="KW-0819">tRNA processing</keyword>
<dbReference type="InterPro" id="IPR005839">
    <property type="entry name" value="Methylthiotransferase"/>
</dbReference>
<comment type="cofactor">
    <cofactor evidence="11">
        <name>[4Fe-4S] cluster</name>
        <dbReference type="ChEBI" id="CHEBI:49883"/>
    </cofactor>
    <text evidence="11">Binds 2 [4Fe-4S] clusters. One cluster is coordinated with 3 cysteines and an exchangeable S-adenosyl-L-methionine.</text>
</comment>
<dbReference type="GO" id="GO:0046872">
    <property type="term" value="F:metal ion binding"/>
    <property type="evidence" value="ECO:0007669"/>
    <property type="project" value="UniProtKB-KW"/>
</dbReference>
<evidence type="ECO:0000256" key="4">
    <source>
        <dbReference type="ARBA" id="ARBA00022679"/>
    </source>
</evidence>
<name>I4CA92_DESTA</name>
<evidence type="ECO:0000256" key="6">
    <source>
        <dbReference type="ARBA" id="ARBA00022694"/>
    </source>
</evidence>
<comment type="subcellular location">
    <subcellularLocation>
        <location evidence="11">Cytoplasm</location>
    </subcellularLocation>
</comment>
<dbReference type="SUPFAM" id="SSF102114">
    <property type="entry name" value="Radical SAM enzymes"/>
    <property type="match status" value="1"/>
</dbReference>
<comment type="similarity">
    <text evidence="11">Belongs to the methylthiotransferase family. MiaB subfamily.</text>
</comment>
<dbReference type="eggNOG" id="COG0621">
    <property type="taxonomic scope" value="Bacteria"/>
</dbReference>
<dbReference type="SMART" id="SM00729">
    <property type="entry name" value="Elp3"/>
    <property type="match status" value="1"/>
</dbReference>
<dbReference type="FunFam" id="3.40.50.12160:FF:000006">
    <property type="entry name" value="tRNA-2-methylthio-N(6)-dimethylallyladenosine synthase"/>
    <property type="match status" value="1"/>
</dbReference>
<dbReference type="EMBL" id="CP003360">
    <property type="protein sequence ID" value="AFM26483.1"/>
    <property type="molecule type" value="Genomic_DNA"/>
</dbReference>
<dbReference type="HOGENOM" id="CLU_018697_2_0_7"/>
<dbReference type="KEGG" id="dti:Desti_3841"/>
<dbReference type="SFLD" id="SFLDF00273">
    <property type="entry name" value="(dimethylallyl)adenosine_tRNA"/>
    <property type="match status" value="1"/>
</dbReference>
<feature type="binding site" evidence="11">
    <location>
        <position position="49"/>
    </location>
    <ligand>
        <name>[4Fe-4S] cluster</name>
        <dbReference type="ChEBI" id="CHEBI:49883"/>
        <label>1</label>
    </ligand>
</feature>
<dbReference type="SFLD" id="SFLDG01082">
    <property type="entry name" value="B12-binding_domain_containing"/>
    <property type="match status" value="1"/>
</dbReference>
<dbReference type="NCBIfam" id="TIGR00089">
    <property type="entry name" value="MiaB/RimO family radical SAM methylthiotransferase"/>
    <property type="match status" value="1"/>
</dbReference>
<dbReference type="InterPro" id="IPR006463">
    <property type="entry name" value="MiaB_methiolase"/>
</dbReference>
<dbReference type="PATRIC" id="fig|706587.4.peg.4358"/>
<evidence type="ECO:0000256" key="11">
    <source>
        <dbReference type="HAMAP-Rule" id="MF_01864"/>
    </source>
</evidence>
<reference evidence="16" key="1">
    <citation type="submission" date="2012-06" db="EMBL/GenBank/DDBJ databases">
        <title>Complete sequence of chromosome of Desulfomonile tiedjei DSM 6799.</title>
        <authorList>
            <person name="Lucas S."/>
            <person name="Copeland A."/>
            <person name="Lapidus A."/>
            <person name="Glavina del Rio T."/>
            <person name="Dalin E."/>
            <person name="Tice H."/>
            <person name="Bruce D."/>
            <person name="Goodwin L."/>
            <person name="Pitluck S."/>
            <person name="Peters L."/>
            <person name="Ovchinnikova G."/>
            <person name="Zeytun A."/>
            <person name="Lu M."/>
            <person name="Kyrpides N."/>
            <person name="Mavromatis K."/>
            <person name="Ivanova N."/>
            <person name="Brettin T."/>
            <person name="Detter J.C."/>
            <person name="Han C."/>
            <person name="Larimer F."/>
            <person name="Land M."/>
            <person name="Hauser L."/>
            <person name="Markowitz V."/>
            <person name="Cheng J.-F."/>
            <person name="Hugenholtz P."/>
            <person name="Woyke T."/>
            <person name="Wu D."/>
            <person name="Spring S."/>
            <person name="Schroeder M."/>
            <person name="Brambilla E."/>
            <person name="Klenk H.-P."/>
            <person name="Eisen J.A."/>
        </authorList>
    </citation>
    <scope>NUCLEOTIDE SEQUENCE [LARGE SCALE GENOMIC DNA]</scope>
    <source>
        <strain evidence="16">ATCC 49306 / DSM 6799 / DCB-1</strain>
    </source>
</reference>
<keyword evidence="2 11" id="KW-0004">4Fe-4S</keyword>
<dbReference type="EC" id="2.8.4.3" evidence="10 11"/>
<dbReference type="InterPro" id="IPR007197">
    <property type="entry name" value="rSAM"/>
</dbReference>
<dbReference type="Pfam" id="PF04055">
    <property type="entry name" value="Radical_SAM"/>
    <property type="match status" value="1"/>
</dbReference>
<dbReference type="PROSITE" id="PS50926">
    <property type="entry name" value="TRAM"/>
    <property type="match status" value="1"/>
</dbReference>
<keyword evidence="9 11" id="KW-0411">Iron-sulfur</keyword>
<accession>I4CA92</accession>
<dbReference type="InterPro" id="IPR023404">
    <property type="entry name" value="rSAM_horseshoe"/>
</dbReference>
<feature type="binding site" evidence="11">
    <location>
        <position position="166"/>
    </location>
    <ligand>
        <name>[4Fe-4S] cluster</name>
        <dbReference type="ChEBI" id="CHEBI:49883"/>
        <label>2</label>
        <note>4Fe-4S-S-AdoMet</note>
    </ligand>
</feature>
<evidence type="ECO:0000256" key="3">
    <source>
        <dbReference type="ARBA" id="ARBA00022490"/>
    </source>
</evidence>